<evidence type="ECO:0000256" key="2">
    <source>
        <dbReference type="SAM" id="SignalP"/>
    </source>
</evidence>
<dbReference type="RefSeq" id="WP_002707119.1">
    <property type="nucleotide sequence ID" value="NZ_JH651384.1"/>
</dbReference>
<dbReference type="InterPro" id="IPR005590">
    <property type="entry name" value="DUF333"/>
</dbReference>
<name>A0A656HDQ3_THINJ</name>
<dbReference type="PROSITE" id="PS51257">
    <property type="entry name" value="PROKAR_LIPOPROTEIN"/>
    <property type="match status" value="1"/>
</dbReference>
<dbReference type="Proteomes" id="UP000005317">
    <property type="component" value="Unassembled WGS sequence"/>
</dbReference>
<keyword evidence="2" id="KW-0732">Signal</keyword>
<feature type="region of interest" description="Disordered" evidence="1">
    <location>
        <begin position="24"/>
        <end position="48"/>
    </location>
</feature>
<protein>
    <recommendedName>
        <fullName evidence="5">Hemolysin</fullName>
    </recommendedName>
</protein>
<evidence type="ECO:0008006" key="5">
    <source>
        <dbReference type="Google" id="ProtNLM"/>
    </source>
</evidence>
<feature type="compositionally biased region" description="Low complexity" evidence="1">
    <location>
        <begin position="30"/>
        <end position="39"/>
    </location>
</feature>
<dbReference type="EMBL" id="JH651384">
    <property type="protein sequence ID" value="EIJ33165.1"/>
    <property type="molecule type" value="Genomic_DNA"/>
</dbReference>
<feature type="chain" id="PRO_5024915847" description="Hemolysin" evidence="2">
    <location>
        <begin position="23"/>
        <end position="95"/>
    </location>
</feature>
<keyword evidence="4" id="KW-1185">Reference proteome</keyword>
<dbReference type="Pfam" id="PF03891">
    <property type="entry name" value="DUF333"/>
    <property type="match status" value="1"/>
</dbReference>
<reference evidence="4" key="1">
    <citation type="journal article" date="2011" name="Stand. Genomic Sci.">
        <title>Genome sequence of the filamentous, gliding Thiothrix nivea neotype strain (JP2(T)).</title>
        <authorList>
            <person name="Lapidus A."/>
            <person name="Nolan M."/>
            <person name="Lucas S."/>
            <person name="Glavina Del Rio T."/>
            <person name="Tice H."/>
            <person name="Cheng J.F."/>
            <person name="Tapia R."/>
            <person name="Han C."/>
            <person name="Goodwin L."/>
            <person name="Pitluck S."/>
            <person name="Liolios K."/>
            <person name="Pagani I."/>
            <person name="Ivanova N."/>
            <person name="Huntemann M."/>
            <person name="Mavromatis K."/>
            <person name="Mikhailova N."/>
            <person name="Pati A."/>
            <person name="Chen A."/>
            <person name="Palaniappan K."/>
            <person name="Land M."/>
            <person name="Brambilla E.M."/>
            <person name="Rohde M."/>
            <person name="Abt B."/>
            <person name="Verbarg S."/>
            <person name="Goker M."/>
            <person name="Bristow J."/>
            <person name="Eisen J.A."/>
            <person name="Markowitz V."/>
            <person name="Hugenholtz P."/>
            <person name="Kyrpides N.C."/>
            <person name="Klenk H.P."/>
            <person name="Woyke T."/>
        </authorList>
    </citation>
    <scope>NUCLEOTIDE SEQUENCE [LARGE SCALE GENOMIC DNA]</scope>
    <source>
        <strain evidence="4">ATCC 35100 / DSM 5205 / JP2</strain>
    </source>
</reference>
<evidence type="ECO:0000313" key="4">
    <source>
        <dbReference type="Proteomes" id="UP000005317"/>
    </source>
</evidence>
<accession>A0A656HDQ3</accession>
<sequence length="95" mass="10312" precursor="true">MKLTMGFIMTAALLLGACTSTTKTPMTNDPNAARAANPASQNCLQNNGRLEVRQTPEGEKADCILPSGKRCDEWEMFRGNCPTRTVNANLSIFGF</sequence>
<dbReference type="PANTHER" id="PTHR38008:SF2">
    <property type="entry name" value="HEMOLYSIN"/>
    <property type="match status" value="1"/>
</dbReference>
<dbReference type="PANTHER" id="PTHR38008">
    <property type="entry name" value="HEMOLYSIN-RELATED"/>
    <property type="match status" value="1"/>
</dbReference>
<evidence type="ECO:0000256" key="1">
    <source>
        <dbReference type="SAM" id="MobiDB-lite"/>
    </source>
</evidence>
<proteinExistence type="predicted"/>
<dbReference type="AlphaFoldDB" id="A0A656HDQ3"/>
<feature type="signal peptide" evidence="2">
    <location>
        <begin position="1"/>
        <end position="22"/>
    </location>
</feature>
<organism evidence="3 4">
    <name type="scientific">Thiothrix nivea (strain ATCC 35100 / DSM 5205 / JP2)</name>
    <dbReference type="NCBI Taxonomy" id="870187"/>
    <lineage>
        <taxon>Bacteria</taxon>
        <taxon>Pseudomonadati</taxon>
        <taxon>Pseudomonadota</taxon>
        <taxon>Gammaproteobacteria</taxon>
        <taxon>Thiotrichales</taxon>
        <taxon>Thiotrichaceae</taxon>
        <taxon>Thiothrix</taxon>
    </lineage>
</organism>
<gene>
    <name evidence="3" type="ORF">Thini_0527</name>
</gene>
<evidence type="ECO:0000313" key="3">
    <source>
        <dbReference type="EMBL" id="EIJ33165.1"/>
    </source>
</evidence>